<protein>
    <submittedName>
        <fullName evidence="1">Uncharacterized protein</fullName>
    </submittedName>
</protein>
<evidence type="ECO:0000313" key="2">
    <source>
        <dbReference type="Proteomes" id="UP000003835"/>
    </source>
</evidence>
<accession>B4VZ93</accession>
<name>B4VZ93_9CYAN</name>
<gene>
    <name evidence="1" type="ORF">MC7420_4955</name>
</gene>
<dbReference type="HOGENOM" id="CLU_084165_1_0_3"/>
<dbReference type="EMBL" id="DS989862">
    <property type="protein sequence ID" value="EDX72682.1"/>
    <property type="molecule type" value="Genomic_DNA"/>
</dbReference>
<keyword evidence="2" id="KW-1185">Reference proteome</keyword>
<sequence>MSYREFTWSKAKQDFGLQTIEGDRFFPVLPEVQPSSLLQEILKRNIPWAIAVGNEKARSEAIINPILLEVKQILEKKISVFSGEEFNVDTAAGLNGTCDFLVSQSPEQIAVEAPVLVVVEAKKEDLKRGMGQCLAEMVAAQRFNQANQQVIYTIYGSVSTGTAWRFLKLEDSIVTVDLTDYPVPPVEQILSILVWIASNKSEKETD</sequence>
<reference evidence="1 2" key="1">
    <citation type="submission" date="2008-07" db="EMBL/GenBank/DDBJ databases">
        <authorList>
            <person name="Tandeau de Marsac N."/>
            <person name="Ferriera S."/>
            <person name="Johnson J."/>
            <person name="Kravitz S."/>
            <person name="Beeson K."/>
            <person name="Sutton G."/>
            <person name="Rogers Y.-H."/>
            <person name="Friedman R."/>
            <person name="Frazier M."/>
            <person name="Venter J.C."/>
        </authorList>
    </citation>
    <scope>NUCLEOTIDE SEQUENCE [LARGE SCALE GENOMIC DNA]</scope>
    <source>
        <strain evidence="1 2">PCC 7420</strain>
    </source>
</reference>
<dbReference type="STRING" id="118168.MC7420_4955"/>
<proteinExistence type="predicted"/>
<dbReference type="RefSeq" id="WP_006104137.1">
    <property type="nucleotide sequence ID" value="NZ_DS989862.1"/>
</dbReference>
<evidence type="ECO:0000313" key="1">
    <source>
        <dbReference type="EMBL" id="EDX72682.1"/>
    </source>
</evidence>
<organism evidence="1 2">
    <name type="scientific">Coleofasciculus chthonoplastes PCC 7420</name>
    <dbReference type="NCBI Taxonomy" id="118168"/>
    <lineage>
        <taxon>Bacteria</taxon>
        <taxon>Bacillati</taxon>
        <taxon>Cyanobacteriota</taxon>
        <taxon>Cyanophyceae</taxon>
        <taxon>Coleofasciculales</taxon>
        <taxon>Coleofasciculaceae</taxon>
        <taxon>Coleofasciculus</taxon>
    </lineage>
</organism>
<dbReference type="eggNOG" id="ENOG502ZBAP">
    <property type="taxonomic scope" value="Bacteria"/>
</dbReference>
<dbReference type="OrthoDB" id="518124at2"/>
<dbReference type="AlphaFoldDB" id="B4VZ93"/>
<dbReference type="Proteomes" id="UP000003835">
    <property type="component" value="Unassembled WGS sequence"/>
</dbReference>